<proteinExistence type="predicted"/>
<dbReference type="EMBL" id="JAJHUN010000011">
    <property type="protein sequence ID" value="KAJ4144771.1"/>
    <property type="molecule type" value="Genomic_DNA"/>
</dbReference>
<keyword evidence="2" id="KW-0812">Transmembrane</keyword>
<dbReference type="AlphaFoldDB" id="A0A9W8Q1T4"/>
<feature type="region of interest" description="Disordered" evidence="1">
    <location>
        <begin position="1"/>
        <end position="44"/>
    </location>
</feature>
<comment type="caution">
    <text evidence="3">The sequence shown here is derived from an EMBL/GenBank/DDBJ whole genome shotgun (WGS) entry which is preliminary data.</text>
</comment>
<name>A0A9W8Q1T4_AKAMU</name>
<accession>A0A9W8Q1T4</accession>
<evidence type="ECO:0000313" key="3">
    <source>
        <dbReference type="EMBL" id="KAJ4144771.1"/>
    </source>
</evidence>
<evidence type="ECO:0000256" key="2">
    <source>
        <dbReference type="SAM" id="Phobius"/>
    </source>
</evidence>
<feature type="transmembrane region" description="Helical" evidence="2">
    <location>
        <begin position="130"/>
        <end position="153"/>
    </location>
</feature>
<reference evidence="3" key="1">
    <citation type="journal article" date="2023" name="Access Microbiol">
        <title>De-novo genome assembly for Akanthomyces muscarius, a biocontrol agent of insect agricultural pests.</title>
        <authorList>
            <person name="Erdos Z."/>
            <person name="Studholme D.J."/>
            <person name="Raymond B."/>
            <person name="Sharma M."/>
        </authorList>
    </citation>
    <scope>NUCLEOTIDE SEQUENCE</scope>
    <source>
        <strain evidence="3">Ve6</strain>
    </source>
</reference>
<evidence type="ECO:0000313" key="4">
    <source>
        <dbReference type="Proteomes" id="UP001144673"/>
    </source>
</evidence>
<keyword evidence="2" id="KW-1133">Transmembrane helix</keyword>
<evidence type="ECO:0000256" key="1">
    <source>
        <dbReference type="SAM" id="MobiDB-lite"/>
    </source>
</evidence>
<keyword evidence="4" id="KW-1185">Reference proteome</keyword>
<gene>
    <name evidence="3" type="ORF">LMH87_003641</name>
</gene>
<organism evidence="3 4">
    <name type="scientific">Akanthomyces muscarius</name>
    <name type="common">Entomopathogenic fungus</name>
    <name type="synonym">Lecanicillium muscarium</name>
    <dbReference type="NCBI Taxonomy" id="2231603"/>
    <lineage>
        <taxon>Eukaryota</taxon>
        <taxon>Fungi</taxon>
        <taxon>Dikarya</taxon>
        <taxon>Ascomycota</taxon>
        <taxon>Pezizomycotina</taxon>
        <taxon>Sordariomycetes</taxon>
        <taxon>Hypocreomycetidae</taxon>
        <taxon>Hypocreales</taxon>
        <taxon>Cordycipitaceae</taxon>
        <taxon>Akanthomyces</taxon>
    </lineage>
</organism>
<dbReference type="KEGG" id="amus:LMH87_003641"/>
<protein>
    <submittedName>
        <fullName evidence="3">Uncharacterized protein</fullName>
    </submittedName>
</protein>
<feature type="compositionally biased region" description="Basic residues" evidence="1">
    <location>
        <begin position="18"/>
        <end position="37"/>
    </location>
</feature>
<dbReference type="RefSeq" id="XP_056048441.1">
    <property type="nucleotide sequence ID" value="XM_056194744.1"/>
</dbReference>
<dbReference type="GeneID" id="80890800"/>
<dbReference type="Proteomes" id="UP001144673">
    <property type="component" value="Chromosome 2"/>
</dbReference>
<sequence>MPFFPEAFTEGLSVPSSGHHRRSSSRHRTSKRRRSRSSSRDRDRGSGNFVSDFFGKDSSYNKHNASRGSFFGLPLGNTSRGSLFGFGGGNSRSSYYKRSPRKGFMQRSYKQLKRLIRDLLHWFKRHPWKVFFMVIMPLVTGGALTALLARFGLRMPPSLERALGMASRAASGDGFGFVSDAMRMAGGGPGAGAGAARGGFASASYDRYSRGGGGGGGGSFDAFEGFGRARSHGGGGEDWSSGLVNGVAKMFI</sequence>
<keyword evidence="2" id="KW-0472">Membrane</keyword>